<feature type="non-terminal residue" evidence="1">
    <location>
        <position position="1"/>
    </location>
</feature>
<keyword evidence="2" id="KW-1185">Reference proteome</keyword>
<dbReference type="Proteomes" id="UP000708208">
    <property type="component" value="Unassembled WGS sequence"/>
</dbReference>
<dbReference type="EMBL" id="CAJVCH010538933">
    <property type="protein sequence ID" value="CAG7826194.1"/>
    <property type="molecule type" value="Genomic_DNA"/>
</dbReference>
<sequence>MFELLCNHWWASYFRNIWKKMLKEKLWECFFNDDNLKLSDQCETEFDGAGQQRRYQDL</sequence>
<dbReference type="AlphaFoldDB" id="A0A8J2KZH7"/>
<proteinExistence type="predicted"/>
<comment type="caution">
    <text evidence="1">The sequence shown here is derived from an EMBL/GenBank/DDBJ whole genome shotgun (WGS) entry which is preliminary data.</text>
</comment>
<evidence type="ECO:0000313" key="2">
    <source>
        <dbReference type="Proteomes" id="UP000708208"/>
    </source>
</evidence>
<reference evidence="1" key="1">
    <citation type="submission" date="2021-06" db="EMBL/GenBank/DDBJ databases">
        <authorList>
            <person name="Hodson N. C."/>
            <person name="Mongue J. A."/>
            <person name="Jaron S. K."/>
        </authorList>
    </citation>
    <scope>NUCLEOTIDE SEQUENCE</scope>
</reference>
<evidence type="ECO:0000313" key="1">
    <source>
        <dbReference type="EMBL" id="CAG7826194.1"/>
    </source>
</evidence>
<protein>
    <submittedName>
        <fullName evidence="1">Uncharacterized protein</fullName>
    </submittedName>
</protein>
<accession>A0A8J2KZH7</accession>
<name>A0A8J2KZH7_9HEXA</name>
<gene>
    <name evidence="1" type="ORF">AFUS01_LOCUS36259</name>
</gene>
<organism evidence="1 2">
    <name type="scientific">Allacma fusca</name>
    <dbReference type="NCBI Taxonomy" id="39272"/>
    <lineage>
        <taxon>Eukaryota</taxon>
        <taxon>Metazoa</taxon>
        <taxon>Ecdysozoa</taxon>
        <taxon>Arthropoda</taxon>
        <taxon>Hexapoda</taxon>
        <taxon>Collembola</taxon>
        <taxon>Symphypleona</taxon>
        <taxon>Sminthuridae</taxon>
        <taxon>Allacma</taxon>
    </lineage>
</organism>